<organism evidence="6 7">
    <name type="scientific">Sphingomonas panacis</name>
    <dbReference type="NCBI Taxonomy" id="1560345"/>
    <lineage>
        <taxon>Bacteria</taxon>
        <taxon>Pseudomonadati</taxon>
        <taxon>Pseudomonadota</taxon>
        <taxon>Alphaproteobacteria</taxon>
        <taxon>Sphingomonadales</taxon>
        <taxon>Sphingomonadaceae</taxon>
        <taxon>Sphingomonas</taxon>
    </lineage>
</organism>
<dbReference type="SUPFAM" id="SSF51316">
    <property type="entry name" value="Mss4-like"/>
    <property type="match status" value="1"/>
</dbReference>
<evidence type="ECO:0000256" key="1">
    <source>
        <dbReference type="ARBA" id="ARBA00005495"/>
    </source>
</evidence>
<dbReference type="GO" id="GO:0016846">
    <property type="term" value="F:carbon-sulfur lyase activity"/>
    <property type="evidence" value="ECO:0007669"/>
    <property type="project" value="InterPro"/>
</dbReference>
<keyword evidence="3" id="KW-0862">Zinc</keyword>
<proteinExistence type="inferred from homology"/>
<keyword evidence="4" id="KW-0456">Lyase</keyword>
<accession>A0A1B3ZH25</accession>
<evidence type="ECO:0000256" key="4">
    <source>
        <dbReference type="ARBA" id="ARBA00023239"/>
    </source>
</evidence>
<protein>
    <submittedName>
        <fullName evidence="6">Aldehyde-activating protein</fullName>
    </submittedName>
</protein>
<keyword evidence="2" id="KW-0479">Metal-binding</keyword>
<dbReference type="RefSeq" id="WP_069207283.1">
    <property type="nucleotide sequence ID" value="NZ_CP014168.1"/>
</dbReference>
<keyword evidence="7" id="KW-1185">Reference proteome</keyword>
<evidence type="ECO:0000256" key="3">
    <source>
        <dbReference type="ARBA" id="ARBA00022833"/>
    </source>
</evidence>
<dbReference type="PANTHER" id="PTHR33337:SF40">
    <property type="entry name" value="CENP-V_GFA DOMAIN-CONTAINING PROTEIN-RELATED"/>
    <property type="match status" value="1"/>
</dbReference>
<dbReference type="GO" id="GO:0046872">
    <property type="term" value="F:metal ion binding"/>
    <property type="evidence" value="ECO:0007669"/>
    <property type="project" value="UniProtKB-KW"/>
</dbReference>
<dbReference type="EMBL" id="CP014168">
    <property type="protein sequence ID" value="AOH86739.1"/>
    <property type="molecule type" value="Genomic_DNA"/>
</dbReference>
<dbReference type="InterPro" id="IPR011057">
    <property type="entry name" value="Mss4-like_sf"/>
</dbReference>
<name>A0A1B3ZH25_9SPHN</name>
<evidence type="ECO:0000256" key="2">
    <source>
        <dbReference type="ARBA" id="ARBA00022723"/>
    </source>
</evidence>
<evidence type="ECO:0000259" key="5">
    <source>
        <dbReference type="PROSITE" id="PS51891"/>
    </source>
</evidence>
<dbReference type="STRING" id="1560345.AWL63_12525"/>
<dbReference type="Pfam" id="PF04828">
    <property type="entry name" value="GFA"/>
    <property type="match status" value="1"/>
</dbReference>
<dbReference type="Proteomes" id="UP000094256">
    <property type="component" value="Chromosome"/>
</dbReference>
<comment type="similarity">
    <text evidence="1">Belongs to the Gfa family.</text>
</comment>
<dbReference type="AlphaFoldDB" id="A0A1B3ZH25"/>
<dbReference type="OrthoDB" id="7186766at2"/>
<dbReference type="PROSITE" id="PS51891">
    <property type="entry name" value="CENP_V_GFA"/>
    <property type="match status" value="1"/>
</dbReference>
<dbReference type="Gene3D" id="3.90.1590.10">
    <property type="entry name" value="glutathione-dependent formaldehyde- activating enzyme (gfa)"/>
    <property type="match status" value="1"/>
</dbReference>
<dbReference type="InterPro" id="IPR006913">
    <property type="entry name" value="CENP-V/GFA"/>
</dbReference>
<sequence>MTVPVLPWTAGCRCGAVRLRITKPAMLTVACHCTGCQKMTGSAFSTSIMVPSDGVVVTGDTVRGGLREGMLHHEHCDACKSWVFTRFDPDPGFVNVRATMLDDATWYAPFAETFTSEALPWAKTGARWSFERFPAADEHPAVFAAFAAEAS</sequence>
<dbReference type="KEGG" id="span:AWL63_12525"/>
<dbReference type="PANTHER" id="PTHR33337">
    <property type="entry name" value="GFA DOMAIN-CONTAINING PROTEIN"/>
    <property type="match status" value="1"/>
</dbReference>
<feature type="domain" description="CENP-V/GFA" evidence="5">
    <location>
        <begin position="8"/>
        <end position="107"/>
    </location>
</feature>
<evidence type="ECO:0000313" key="6">
    <source>
        <dbReference type="EMBL" id="AOH86739.1"/>
    </source>
</evidence>
<evidence type="ECO:0000313" key="7">
    <source>
        <dbReference type="Proteomes" id="UP000094256"/>
    </source>
</evidence>
<gene>
    <name evidence="6" type="ORF">AWL63_12525</name>
</gene>
<reference evidence="6 7" key="1">
    <citation type="submission" date="2016-01" db="EMBL/GenBank/DDBJ databases">
        <title>Complete genome and mega plasmid sequence of Sphingomonas panacis DCY99 elicits systemic resistance in rice to Xanthomonas oryzae.</title>
        <authorList>
            <person name="Kim Y.J."/>
            <person name="Yang D.C."/>
            <person name="Sing P."/>
        </authorList>
    </citation>
    <scope>NUCLEOTIDE SEQUENCE [LARGE SCALE GENOMIC DNA]</scope>
    <source>
        <strain evidence="6 7">DCY99</strain>
    </source>
</reference>